<dbReference type="Proteomes" id="UP000202440">
    <property type="component" value="Chromosome"/>
</dbReference>
<dbReference type="KEGG" id="bsan:CHH28_07985"/>
<dbReference type="PROSITE" id="PS51257">
    <property type="entry name" value="PROKAR_LIPOPROTEIN"/>
    <property type="match status" value="1"/>
</dbReference>
<protein>
    <recommendedName>
        <fullName evidence="5">Lipoprotein</fullName>
    </recommendedName>
</protein>
<dbReference type="AlphaFoldDB" id="A0A222FIP2"/>
<evidence type="ECO:0000256" key="2">
    <source>
        <dbReference type="SAM" id="SignalP"/>
    </source>
</evidence>
<organism evidence="3 4">
    <name type="scientific">Bacterioplanes sanyensis</name>
    <dbReference type="NCBI Taxonomy" id="1249553"/>
    <lineage>
        <taxon>Bacteria</taxon>
        <taxon>Pseudomonadati</taxon>
        <taxon>Pseudomonadota</taxon>
        <taxon>Gammaproteobacteria</taxon>
        <taxon>Oceanospirillales</taxon>
        <taxon>Oceanospirillaceae</taxon>
        <taxon>Bacterioplanes</taxon>
    </lineage>
</organism>
<proteinExistence type="predicted"/>
<accession>A0A222FIP2</accession>
<keyword evidence="4" id="KW-1185">Reference proteome</keyword>
<gene>
    <name evidence="3" type="ORF">CHH28_07985</name>
</gene>
<evidence type="ECO:0000256" key="1">
    <source>
        <dbReference type="SAM" id="MobiDB-lite"/>
    </source>
</evidence>
<reference evidence="3 4" key="1">
    <citation type="submission" date="2017-07" db="EMBL/GenBank/DDBJ databases">
        <title>Annotated genome sequence of Bacterioplanes sanyensis isolated from Red Sea.</title>
        <authorList>
            <person name="Rehman Z.U."/>
        </authorList>
    </citation>
    <scope>NUCLEOTIDE SEQUENCE [LARGE SCALE GENOMIC DNA]</scope>
    <source>
        <strain evidence="3 4">NV9</strain>
    </source>
</reference>
<evidence type="ECO:0000313" key="3">
    <source>
        <dbReference type="EMBL" id="ASP38619.1"/>
    </source>
</evidence>
<keyword evidence="2" id="KW-0732">Signal</keyword>
<feature type="region of interest" description="Disordered" evidence="1">
    <location>
        <begin position="20"/>
        <end position="42"/>
    </location>
</feature>
<dbReference type="RefSeq" id="WP_094059807.1">
    <property type="nucleotide sequence ID" value="NZ_CP022530.1"/>
</dbReference>
<dbReference type="EMBL" id="CP022530">
    <property type="protein sequence ID" value="ASP38619.1"/>
    <property type="molecule type" value="Genomic_DNA"/>
</dbReference>
<evidence type="ECO:0000313" key="4">
    <source>
        <dbReference type="Proteomes" id="UP000202440"/>
    </source>
</evidence>
<feature type="signal peptide" evidence="2">
    <location>
        <begin position="1"/>
        <end position="18"/>
    </location>
</feature>
<feature type="chain" id="PRO_5013279343" description="Lipoprotein" evidence="2">
    <location>
        <begin position="19"/>
        <end position="282"/>
    </location>
</feature>
<name>A0A222FIP2_9GAMM</name>
<sequence length="282" mass="29793">MTKHLLSLAVVASLTACGGGGSSSSSNDDTTDPVDPTPQPETNYCEAVDNTITLAEGASCQLSPEQLDNHSISVGTDEVSCSNGRISVGGNSFNGSFDFNGLLIQCEAQEETVDRSAYRVTNSTEFAKVDELSDGFVNFDSLTVEGNSEAITEENVTYAQVHGNLEQGRFSISLAPKDINFIPAGSDSVIGVVFTTQDVSSETLINDGFTTDLFISSIDEITGDINFSCTYGGTLANLNCAGQTIDLSDRFASVPAKTVLHFVGCDESRICKTAISIPVQFN</sequence>
<evidence type="ECO:0008006" key="5">
    <source>
        <dbReference type="Google" id="ProtNLM"/>
    </source>
</evidence>